<gene>
    <name evidence="2" type="ORF">BLNAU_9529</name>
</gene>
<protein>
    <submittedName>
        <fullName evidence="2">Uncharacterized protein</fullName>
    </submittedName>
</protein>
<organism evidence="2 3">
    <name type="scientific">Blattamonas nauphoetae</name>
    <dbReference type="NCBI Taxonomy" id="2049346"/>
    <lineage>
        <taxon>Eukaryota</taxon>
        <taxon>Metamonada</taxon>
        <taxon>Preaxostyla</taxon>
        <taxon>Oxymonadida</taxon>
        <taxon>Blattamonas</taxon>
    </lineage>
</organism>
<dbReference type="EMBL" id="JARBJD010000066">
    <property type="protein sequence ID" value="KAK2955482.1"/>
    <property type="molecule type" value="Genomic_DNA"/>
</dbReference>
<comment type="caution">
    <text evidence="2">The sequence shown here is derived from an EMBL/GenBank/DDBJ whole genome shotgun (WGS) entry which is preliminary data.</text>
</comment>
<dbReference type="Proteomes" id="UP001281761">
    <property type="component" value="Unassembled WGS sequence"/>
</dbReference>
<reference evidence="2 3" key="1">
    <citation type="journal article" date="2022" name="bioRxiv">
        <title>Genomics of Preaxostyla Flagellates Illuminates Evolutionary Transitions and the Path Towards Mitochondrial Loss.</title>
        <authorList>
            <person name="Novak L.V.F."/>
            <person name="Treitli S.C."/>
            <person name="Pyrih J."/>
            <person name="Halakuc P."/>
            <person name="Pipaliya S.V."/>
            <person name="Vacek V."/>
            <person name="Brzon O."/>
            <person name="Soukal P."/>
            <person name="Eme L."/>
            <person name="Dacks J.B."/>
            <person name="Karnkowska A."/>
            <person name="Elias M."/>
            <person name="Hampl V."/>
        </authorList>
    </citation>
    <scope>NUCLEOTIDE SEQUENCE [LARGE SCALE GENOMIC DNA]</scope>
    <source>
        <strain evidence="2">NAU3</strain>
        <tissue evidence="2">Gut</tissue>
    </source>
</reference>
<keyword evidence="3" id="KW-1185">Reference proteome</keyword>
<sequence>MTALNTDADTSSEDTYSDLSSPQLTFPMDCSPFLNWEEDGIYSELENVLIFRSLVATIQFQPTLDVSLEEKAVGFLESVSIFSDDPDDNLLSSLALSSDESMTDFIQSIKVLISTANKIIITTTIDMLDHLISVNSDKNRLDLVKADLISKLIATINPQSFSIPDCEDMHTCLIHIITSSLRFPPQDYSATLDSHGQKFSTLSFFLPTTFVHDCEIEDGNEQQAVHETVFQQVLLQSEQYLSHLCVNRYG</sequence>
<feature type="region of interest" description="Disordered" evidence="1">
    <location>
        <begin position="1"/>
        <end position="20"/>
    </location>
</feature>
<proteinExistence type="predicted"/>
<evidence type="ECO:0000313" key="3">
    <source>
        <dbReference type="Proteomes" id="UP001281761"/>
    </source>
</evidence>
<evidence type="ECO:0000313" key="2">
    <source>
        <dbReference type="EMBL" id="KAK2955482.1"/>
    </source>
</evidence>
<name>A0ABQ9XVI7_9EUKA</name>
<evidence type="ECO:0000256" key="1">
    <source>
        <dbReference type="SAM" id="MobiDB-lite"/>
    </source>
</evidence>
<accession>A0ABQ9XVI7</accession>